<dbReference type="RefSeq" id="WP_078476493.1">
    <property type="nucleotide sequence ID" value="NZ_MPRK01000045.1"/>
</dbReference>
<comment type="caution">
    <text evidence="1">The sequence shown here is derived from an EMBL/GenBank/DDBJ whole genome shotgun (WGS) entry which is preliminary data.</text>
</comment>
<keyword evidence="2" id="KW-1185">Reference proteome</keyword>
<dbReference type="Proteomes" id="UP000190198">
    <property type="component" value="Unassembled WGS sequence"/>
</dbReference>
<dbReference type="OrthoDB" id="5734946at2"/>
<dbReference type="Pfam" id="PF16137">
    <property type="entry name" value="DUF4845"/>
    <property type="match status" value="1"/>
</dbReference>
<gene>
    <name evidence="1" type="ORF">BOW52_03655</name>
</gene>
<organism evidence="1 2">
    <name type="scientific">Solemya elarraichensis gill symbiont</name>
    <dbReference type="NCBI Taxonomy" id="1918949"/>
    <lineage>
        <taxon>Bacteria</taxon>
        <taxon>Pseudomonadati</taxon>
        <taxon>Pseudomonadota</taxon>
        <taxon>Gammaproteobacteria</taxon>
        <taxon>sulfur-oxidizing symbionts</taxon>
    </lineage>
</organism>
<dbReference type="EMBL" id="MPRK01000045">
    <property type="protein sequence ID" value="OOZ42101.1"/>
    <property type="molecule type" value="Genomic_DNA"/>
</dbReference>
<sequence length="127" mass="14490">MKLLNKEKIQRGESTASILLLIVAAVLVGTFAFKAVPAYMKNNTIKAIMEDVQKDPATVGENSKQVKRIFLNRLKTNSIYEFNRDNVTVTSDRQGMMLRVAYQVQTKYMFNIDLLLHFDHSVEIPPI</sequence>
<reference evidence="1 2" key="1">
    <citation type="submission" date="2016-11" db="EMBL/GenBank/DDBJ databases">
        <title>Mixed transmission modes and dynamic genome evolution in an obligate animal-bacterial symbiosis.</title>
        <authorList>
            <person name="Russell S.L."/>
            <person name="Corbett-Detig R.B."/>
            <person name="Cavanaugh C.M."/>
        </authorList>
    </citation>
    <scope>NUCLEOTIDE SEQUENCE [LARGE SCALE GENOMIC DNA]</scope>
    <source>
        <strain evidence="1">Sp-SM6</strain>
    </source>
</reference>
<evidence type="ECO:0000313" key="2">
    <source>
        <dbReference type="Proteomes" id="UP000190198"/>
    </source>
</evidence>
<dbReference type="InterPro" id="IPR032314">
    <property type="entry name" value="DUF4845"/>
</dbReference>
<dbReference type="AlphaFoldDB" id="A0A1T2LAI4"/>
<name>A0A1T2LAI4_9GAMM</name>
<accession>A0A1T2LAI4</accession>
<evidence type="ECO:0000313" key="1">
    <source>
        <dbReference type="EMBL" id="OOZ42101.1"/>
    </source>
</evidence>
<evidence type="ECO:0008006" key="3">
    <source>
        <dbReference type="Google" id="ProtNLM"/>
    </source>
</evidence>
<protein>
    <recommendedName>
        <fullName evidence="3">DUF4845 domain-containing protein</fullName>
    </recommendedName>
</protein>
<proteinExistence type="predicted"/>